<feature type="transmembrane region" description="Helical" evidence="1">
    <location>
        <begin position="183"/>
        <end position="202"/>
    </location>
</feature>
<evidence type="ECO:0000313" key="4">
    <source>
        <dbReference type="Proteomes" id="UP001161422"/>
    </source>
</evidence>
<dbReference type="Pfam" id="PF13795">
    <property type="entry name" value="HupE_UreJ_2"/>
    <property type="match status" value="1"/>
</dbReference>
<keyword evidence="2" id="KW-0732">Signal</keyword>
<keyword evidence="1" id="KW-0472">Membrane</keyword>
<feature type="chain" id="PRO_5041203839" description="HupE/UreJ family protein" evidence="2">
    <location>
        <begin position="23"/>
        <end position="338"/>
    </location>
</feature>
<gene>
    <name evidence="3" type="ORF">GCM10007895_02430</name>
</gene>
<evidence type="ECO:0000256" key="2">
    <source>
        <dbReference type="SAM" id="SignalP"/>
    </source>
</evidence>
<feature type="transmembrane region" description="Helical" evidence="1">
    <location>
        <begin position="238"/>
        <end position="259"/>
    </location>
</feature>
<sequence>MNKWYKFLIVGLSTIISQVANAHTLGIDNSDLIELGEQGEYQLIVKVPGEYQPYIHTPILPSACEYKGDSAGERGNSQIRYHFACEQRLTSGDELVLPWEREGAMLTVYWHGREAVTALSKRKDDVITIDFAEYSAGSGTWVQGAQRYTSLGISHILQGLDHLLFVLALLFVVSGGRKLVKTITAFTVAHSITLGLATFGYLSLPSEPVEAAIALSIVFLCCEIVYSKRGQRGLTFHAPWHVAFAFGLLHGLGFAGALLDIGLPQTEIPLALLFFNVGVELGQLMFVAVVLLGVYAMRQLLETADNKRLFQRANIFVIYTMGISSSYWLIERTLLVLN</sequence>
<evidence type="ECO:0000313" key="3">
    <source>
        <dbReference type="EMBL" id="GLP94937.1"/>
    </source>
</evidence>
<feature type="transmembrane region" description="Helical" evidence="1">
    <location>
        <begin position="208"/>
        <end position="226"/>
    </location>
</feature>
<dbReference type="Proteomes" id="UP001161422">
    <property type="component" value="Unassembled WGS sequence"/>
</dbReference>
<feature type="transmembrane region" description="Helical" evidence="1">
    <location>
        <begin position="156"/>
        <end position="176"/>
    </location>
</feature>
<dbReference type="InterPro" id="IPR032809">
    <property type="entry name" value="Put_HupE_UreJ"/>
</dbReference>
<keyword evidence="4" id="KW-1185">Reference proteome</keyword>
<keyword evidence="1" id="KW-1133">Transmembrane helix</keyword>
<keyword evidence="1" id="KW-0812">Transmembrane</keyword>
<evidence type="ECO:0008006" key="5">
    <source>
        <dbReference type="Google" id="ProtNLM"/>
    </source>
</evidence>
<dbReference type="EMBL" id="BSNC01000001">
    <property type="protein sequence ID" value="GLP94937.1"/>
    <property type="molecule type" value="Genomic_DNA"/>
</dbReference>
<accession>A0AA37RU19</accession>
<dbReference type="AlphaFoldDB" id="A0AA37RU19"/>
<reference evidence="3" key="2">
    <citation type="submission" date="2023-01" db="EMBL/GenBank/DDBJ databases">
        <title>Draft genome sequence of Paraferrimonas sedimenticola strain NBRC 101628.</title>
        <authorList>
            <person name="Sun Q."/>
            <person name="Mori K."/>
        </authorList>
    </citation>
    <scope>NUCLEOTIDE SEQUENCE</scope>
    <source>
        <strain evidence="3">NBRC 101628</strain>
    </source>
</reference>
<feature type="transmembrane region" description="Helical" evidence="1">
    <location>
        <begin position="271"/>
        <end position="297"/>
    </location>
</feature>
<comment type="caution">
    <text evidence="3">The sequence shown here is derived from an EMBL/GenBank/DDBJ whole genome shotgun (WGS) entry which is preliminary data.</text>
</comment>
<feature type="signal peptide" evidence="2">
    <location>
        <begin position="1"/>
        <end position="22"/>
    </location>
</feature>
<dbReference type="RefSeq" id="WP_095506298.1">
    <property type="nucleotide sequence ID" value="NZ_BSNC01000001.1"/>
</dbReference>
<protein>
    <recommendedName>
        <fullName evidence="5">HupE/UreJ family protein</fullName>
    </recommendedName>
</protein>
<reference evidence="3" key="1">
    <citation type="journal article" date="2014" name="Int. J. Syst. Evol. Microbiol.">
        <title>Complete genome sequence of Corynebacterium casei LMG S-19264T (=DSM 44701T), isolated from a smear-ripened cheese.</title>
        <authorList>
            <consortium name="US DOE Joint Genome Institute (JGI-PGF)"/>
            <person name="Walter F."/>
            <person name="Albersmeier A."/>
            <person name="Kalinowski J."/>
            <person name="Ruckert C."/>
        </authorList>
    </citation>
    <scope>NUCLEOTIDE SEQUENCE</scope>
    <source>
        <strain evidence="3">NBRC 101628</strain>
    </source>
</reference>
<feature type="transmembrane region" description="Helical" evidence="1">
    <location>
        <begin position="309"/>
        <end position="330"/>
    </location>
</feature>
<organism evidence="3 4">
    <name type="scientific">Paraferrimonas sedimenticola</name>
    <dbReference type="NCBI Taxonomy" id="375674"/>
    <lineage>
        <taxon>Bacteria</taxon>
        <taxon>Pseudomonadati</taxon>
        <taxon>Pseudomonadota</taxon>
        <taxon>Gammaproteobacteria</taxon>
        <taxon>Alteromonadales</taxon>
        <taxon>Ferrimonadaceae</taxon>
        <taxon>Paraferrimonas</taxon>
    </lineage>
</organism>
<name>A0AA37RU19_9GAMM</name>
<evidence type="ECO:0000256" key="1">
    <source>
        <dbReference type="SAM" id="Phobius"/>
    </source>
</evidence>
<proteinExistence type="predicted"/>